<dbReference type="GO" id="GO:0030677">
    <property type="term" value="C:ribonuclease P complex"/>
    <property type="evidence" value="ECO:0007669"/>
    <property type="project" value="UniProtKB-UniRule"/>
</dbReference>
<dbReference type="EMBL" id="CP002057">
    <property type="protein sequence ID" value="ADI36600.1"/>
    <property type="molecule type" value="Genomic_DNA"/>
</dbReference>
<evidence type="ECO:0000256" key="7">
    <source>
        <dbReference type="ARBA" id="ARBA00022833"/>
    </source>
</evidence>
<feature type="binding site" evidence="8">
    <location>
        <position position="96"/>
    </location>
    <ligand>
        <name>Zn(2+)</name>
        <dbReference type="ChEBI" id="CHEBI:29105"/>
    </ligand>
</feature>
<dbReference type="InterPro" id="IPR016432">
    <property type="entry name" value="RNP4"/>
</dbReference>
<dbReference type="GO" id="GO:0008270">
    <property type="term" value="F:zinc ion binding"/>
    <property type="evidence" value="ECO:0007669"/>
    <property type="project" value="UniProtKB-UniRule"/>
</dbReference>
<comment type="subunit">
    <text evidence="8">Consists of a catalytic RNA component and at least 4-5 protein subunits.</text>
</comment>
<dbReference type="GO" id="GO:0004526">
    <property type="term" value="F:ribonuclease P activity"/>
    <property type="evidence" value="ECO:0007669"/>
    <property type="project" value="UniProtKB-UniRule"/>
</dbReference>
<evidence type="ECO:0000256" key="5">
    <source>
        <dbReference type="ARBA" id="ARBA00022759"/>
    </source>
</evidence>
<keyword evidence="10" id="KW-1185">Reference proteome</keyword>
<comment type="subcellular location">
    <subcellularLocation>
        <location evidence="8">Cytoplasm</location>
    </subcellularLocation>
</comment>
<dbReference type="HOGENOM" id="CLU_079140_3_0_2"/>
<dbReference type="AlphaFoldDB" id="D7DTZ0"/>
<evidence type="ECO:0000313" key="10">
    <source>
        <dbReference type="Proteomes" id="UP000007722"/>
    </source>
</evidence>
<keyword evidence="7 8" id="KW-0862">Zinc</keyword>
<dbReference type="KEGG" id="mvo:Mvol_0943"/>
<evidence type="ECO:0000256" key="6">
    <source>
        <dbReference type="ARBA" id="ARBA00022801"/>
    </source>
</evidence>
<dbReference type="OrthoDB" id="10058at2157"/>
<dbReference type="STRING" id="456320.Mvol_0943"/>
<dbReference type="PANTHER" id="PTHR14742:SF0">
    <property type="entry name" value="RIBONUCLEASE P PROTEIN SUBUNIT P21"/>
    <property type="match status" value="1"/>
</dbReference>
<feature type="binding site" evidence="8">
    <location>
        <position position="93"/>
    </location>
    <ligand>
        <name>Zn(2+)</name>
        <dbReference type="ChEBI" id="CHEBI:29105"/>
    </ligand>
</feature>
<evidence type="ECO:0000313" key="9">
    <source>
        <dbReference type="EMBL" id="ADI36600.1"/>
    </source>
</evidence>
<comment type="cofactor">
    <cofactor evidence="8">
        <name>Zn(2+)</name>
        <dbReference type="ChEBI" id="CHEBI:29105"/>
    </cofactor>
    <text evidence="8">Binds 1 zinc ion per subunit.</text>
</comment>
<organism evidence="9 10">
    <name type="scientific">Methanococcus voltae (strain ATCC BAA-1334 / A3)</name>
    <dbReference type="NCBI Taxonomy" id="456320"/>
    <lineage>
        <taxon>Archaea</taxon>
        <taxon>Methanobacteriati</taxon>
        <taxon>Methanobacteriota</taxon>
        <taxon>Methanomada group</taxon>
        <taxon>Methanococci</taxon>
        <taxon>Methanococcales</taxon>
        <taxon>Methanococcaceae</taxon>
        <taxon>Methanococcus</taxon>
    </lineage>
</organism>
<accession>D7DTZ0</accession>
<dbReference type="GO" id="GO:0005737">
    <property type="term" value="C:cytoplasm"/>
    <property type="evidence" value="ECO:0007669"/>
    <property type="project" value="UniProtKB-SubCell"/>
</dbReference>
<evidence type="ECO:0000256" key="1">
    <source>
        <dbReference type="ARBA" id="ARBA00022490"/>
    </source>
</evidence>
<keyword evidence="2 8" id="KW-0819">tRNA processing</keyword>
<comment type="similarity">
    <text evidence="8">Belongs to the eukaryotic/archaeal RNase P protein component 4 family.</text>
</comment>
<keyword evidence="4 8" id="KW-0479">Metal-binding</keyword>
<dbReference type="Gene3D" id="6.20.50.20">
    <property type="match status" value="1"/>
</dbReference>
<comment type="function">
    <text evidence="8">Part of ribonuclease P, a protein complex that generates mature tRNA molecules by cleaving their 5'-ends.</text>
</comment>
<dbReference type="Proteomes" id="UP000007722">
    <property type="component" value="Chromosome"/>
</dbReference>
<keyword evidence="1 8" id="KW-0963">Cytoplasm</keyword>
<dbReference type="eggNOG" id="arCOG04345">
    <property type="taxonomic scope" value="Archaea"/>
</dbReference>
<evidence type="ECO:0000256" key="3">
    <source>
        <dbReference type="ARBA" id="ARBA00022722"/>
    </source>
</evidence>
<comment type="catalytic activity">
    <reaction evidence="8">
        <text>Endonucleolytic cleavage of RNA, removing 5'-extranucleotides from tRNA precursor.</text>
        <dbReference type="EC" id="3.1.26.5"/>
    </reaction>
</comment>
<feature type="binding site" evidence="8">
    <location>
        <position position="68"/>
    </location>
    <ligand>
        <name>Zn(2+)</name>
        <dbReference type="ChEBI" id="CHEBI:29105"/>
    </ligand>
</feature>
<dbReference type="Pfam" id="PF04032">
    <property type="entry name" value="Rpr2"/>
    <property type="match status" value="1"/>
</dbReference>
<gene>
    <name evidence="8" type="primary">rnp4</name>
    <name evidence="9" type="ordered locus">Mvol_0943</name>
</gene>
<keyword evidence="3 8" id="KW-0540">Nuclease</keyword>
<protein>
    <recommendedName>
        <fullName evidence="8">Ribonuclease P protein component 4</fullName>
        <shortName evidence="8">RNase P component 4</shortName>
        <ecNumber evidence="8">3.1.26.5</ecNumber>
    </recommendedName>
    <alternativeName>
        <fullName evidence="8">Rpp21</fullName>
    </alternativeName>
</protein>
<dbReference type="HAMAP" id="MF_00757">
    <property type="entry name" value="RNase_P_4"/>
    <property type="match status" value="1"/>
</dbReference>
<dbReference type="InParanoid" id="D7DTZ0"/>
<sequence length="145" mass="16963">MRKSKKANQNLRNIVNERIDILMNLAEKETKRGNTERVKRYVLLSRKLAMKIRMSFPKRWKRQVCKKCDSFLIYGLNSTVRTNPKESCVVITCLNCGNIVRIPYIAEKKLKRQLKYKNRVESNLKAGENSDSNLNLTENSNIENN</sequence>
<name>D7DTZ0_METV3</name>
<keyword evidence="6 8" id="KW-0378">Hydrolase</keyword>
<proteinExistence type="inferred from homology"/>
<dbReference type="GO" id="GO:0001682">
    <property type="term" value="P:tRNA 5'-leader removal"/>
    <property type="evidence" value="ECO:0007669"/>
    <property type="project" value="UniProtKB-UniRule"/>
</dbReference>
<evidence type="ECO:0000256" key="8">
    <source>
        <dbReference type="HAMAP-Rule" id="MF_00757"/>
    </source>
</evidence>
<evidence type="ECO:0000256" key="2">
    <source>
        <dbReference type="ARBA" id="ARBA00022694"/>
    </source>
</evidence>
<dbReference type="EC" id="3.1.26.5" evidence="8"/>
<feature type="binding site" evidence="8">
    <location>
        <position position="65"/>
    </location>
    <ligand>
        <name>Zn(2+)</name>
        <dbReference type="ChEBI" id="CHEBI:29105"/>
    </ligand>
</feature>
<reference evidence="9 10" key="1">
    <citation type="submission" date="2010-05" db="EMBL/GenBank/DDBJ databases">
        <title>Complete sequence of Methanococcus voltae A3.</title>
        <authorList>
            <consortium name="US DOE Joint Genome Institute"/>
            <person name="Lucas S."/>
            <person name="Copeland A."/>
            <person name="Lapidus A."/>
            <person name="Cheng J.-F."/>
            <person name="Bruce D."/>
            <person name="Goodwin L."/>
            <person name="Pitluck S."/>
            <person name="Lowry S."/>
            <person name="Clum A."/>
            <person name="Land M."/>
            <person name="Hauser L."/>
            <person name="Kyrpides N."/>
            <person name="Mikhailova N."/>
            <person name="Whitman W.B."/>
            <person name="Woyke T."/>
        </authorList>
    </citation>
    <scope>NUCLEOTIDE SEQUENCE [LARGE SCALE GENOMIC DNA]</scope>
    <source>
        <strain evidence="10">ATCC BAA-1334 / A3</strain>
    </source>
</reference>
<dbReference type="InterPro" id="IPR007175">
    <property type="entry name" value="Rpr2/Snm1/Rpp21"/>
</dbReference>
<keyword evidence="5 8" id="KW-0255">Endonuclease</keyword>
<dbReference type="PANTHER" id="PTHR14742">
    <property type="entry name" value="RIBONUCLEASE P SUBUNIT P21"/>
    <property type="match status" value="1"/>
</dbReference>
<dbReference type="Gene3D" id="1.20.5.420">
    <property type="entry name" value="Immunoglobulin FC, subunit C"/>
    <property type="match status" value="1"/>
</dbReference>
<evidence type="ECO:0000256" key="4">
    <source>
        <dbReference type="ARBA" id="ARBA00022723"/>
    </source>
</evidence>